<dbReference type="AlphaFoldDB" id="A0A0B0P5G9"/>
<dbReference type="EMBL" id="KN412817">
    <property type="protein sequence ID" value="KHG19354.1"/>
    <property type="molecule type" value="Genomic_DNA"/>
</dbReference>
<dbReference type="Proteomes" id="UP000032142">
    <property type="component" value="Unassembled WGS sequence"/>
</dbReference>
<name>A0A0B0P5G9_GOSAR</name>
<evidence type="ECO:0000313" key="2">
    <source>
        <dbReference type="Proteomes" id="UP000032142"/>
    </source>
</evidence>
<evidence type="ECO:0000313" key="1">
    <source>
        <dbReference type="EMBL" id="KHG19354.1"/>
    </source>
</evidence>
<proteinExistence type="predicted"/>
<sequence>MRGYHLLTSQAMNSTVVNDTTYYRSRTPNALAFGSLSIRI</sequence>
<reference evidence="2" key="1">
    <citation type="submission" date="2014-09" db="EMBL/GenBank/DDBJ databases">
        <authorList>
            <person name="Mudge J."/>
            <person name="Ramaraj T."/>
            <person name="Lindquist I.E."/>
            <person name="Bharti A.K."/>
            <person name="Sundararajan A."/>
            <person name="Cameron C.T."/>
            <person name="Woodward J.E."/>
            <person name="May G.D."/>
            <person name="Brubaker C."/>
            <person name="Broadhvest J."/>
            <person name="Wilkins T.A."/>
        </authorList>
    </citation>
    <scope>NUCLEOTIDE SEQUENCE</scope>
    <source>
        <strain evidence="2">cv. AKA8401</strain>
    </source>
</reference>
<keyword evidence="2" id="KW-1185">Reference proteome</keyword>
<protein>
    <submittedName>
        <fullName evidence="1">Uncharacterized protein</fullName>
    </submittedName>
</protein>
<accession>A0A0B0P5G9</accession>
<organism evidence="1 2">
    <name type="scientific">Gossypium arboreum</name>
    <name type="common">Tree cotton</name>
    <name type="synonym">Gossypium nanking</name>
    <dbReference type="NCBI Taxonomy" id="29729"/>
    <lineage>
        <taxon>Eukaryota</taxon>
        <taxon>Viridiplantae</taxon>
        <taxon>Streptophyta</taxon>
        <taxon>Embryophyta</taxon>
        <taxon>Tracheophyta</taxon>
        <taxon>Spermatophyta</taxon>
        <taxon>Magnoliopsida</taxon>
        <taxon>eudicotyledons</taxon>
        <taxon>Gunneridae</taxon>
        <taxon>Pentapetalae</taxon>
        <taxon>rosids</taxon>
        <taxon>malvids</taxon>
        <taxon>Malvales</taxon>
        <taxon>Malvaceae</taxon>
        <taxon>Malvoideae</taxon>
        <taxon>Gossypium</taxon>
    </lineage>
</organism>
<gene>
    <name evidence="1" type="ORF">F383_26297</name>
</gene>